<evidence type="ECO:0000256" key="4">
    <source>
        <dbReference type="ARBA" id="ARBA00016225"/>
    </source>
</evidence>
<dbReference type="InterPro" id="IPR023534">
    <property type="entry name" value="Rof/RNase_P-like"/>
</dbReference>
<dbReference type="WBParaSite" id="SMUV_0000863401-mRNA-1">
    <property type="protein sequence ID" value="SMUV_0000863401-mRNA-1"/>
    <property type="gene ID" value="SMUV_0000863401"/>
</dbReference>
<evidence type="ECO:0000313" key="7">
    <source>
        <dbReference type="WBParaSite" id="SMUV_0000863401-mRNA-1"/>
    </source>
</evidence>
<dbReference type="PANTHER" id="PTHR13348:SF0">
    <property type="entry name" value="RIBONUCLEASE P PROTEIN SUBUNIT P29"/>
    <property type="match status" value="1"/>
</dbReference>
<dbReference type="GO" id="GO:0001682">
    <property type="term" value="P:tRNA 5'-leader removal"/>
    <property type="evidence" value="ECO:0007669"/>
    <property type="project" value="InterPro"/>
</dbReference>
<dbReference type="Gene3D" id="2.30.30.210">
    <property type="entry name" value="Ribonuclease P/MRP, subunit p29"/>
    <property type="match status" value="1"/>
</dbReference>
<dbReference type="GO" id="GO:0005634">
    <property type="term" value="C:nucleus"/>
    <property type="evidence" value="ECO:0007669"/>
    <property type="project" value="UniProtKB-SubCell"/>
</dbReference>
<comment type="subcellular location">
    <subcellularLocation>
        <location evidence="2">Nucleus</location>
    </subcellularLocation>
</comment>
<protein>
    <recommendedName>
        <fullName evidence="4">Ribonuclease P protein subunit p29</fullName>
    </recommendedName>
</protein>
<sequence length="152" mass="18159">MDERSRDTENQRFYVLEKTLVRSRPVRRKKLQNFFNNRITKSQLKDLKYKQFEPLYQLWLEYYESLMNLAAYPDDRLLKADYHGCLFMVTDALNPSQIGLAGILIRETRHTFQLITKADKLITIPKEGTTFQFVFKNQVITLFGDGFKYVFR</sequence>
<organism evidence="6 7">
    <name type="scientific">Syphacia muris</name>
    <dbReference type="NCBI Taxonomy" id="451379"/>
    <lineage>
        <taxon>Eukaryota</taxon>
        <taxon>Metazoa</taxon>
        <taxon>Ecdysozoa</taxon>
        <taxon>Nematoda</taxon>
        <taxon>Chromadorea</taxon>
        <taxon>Rhabditida</taxon>
        <taxon>Spirurina</taxon>
        <taxon>Oxyuridomorpha</taxon>
        <taxon>Oxyuroidea</taxon>
        <taxon>Oxyuridae</taxon>
        <taxon>Syphacia</taxon>
    </lineage>
</organism>
<proteinExistence type="inferred from homology"/>
<evidence type="ECO:0000256" key="3">
    <source>
        <dbReference type="ARBA" id="ARBA00006181"/>
    </source>
</evidence>
<comment type="subunit">
    <text evidence="5">Component of nuclear RNase P and RNase MRP ribonucleoproteins. RNase P consists of a catalytic RNA moiety and 10 different protein chains; POP1, POP4, POP5, POP7, RPP14, RPP21, RPP25, RPP30, RPP38 and RPP40. Within the RNase P complex, POP1, POP7 and RPP25 form the 'finger' subcomplex, POP5, RPP14, RPP40 and homodimeric RPP30 form the 'palm' subcomplex, and RPP21, POP4 and RPP38 form the 'wrist' subcomplex. All subunits of the RNase P complex interact with the catalytic RNA. Several subunits of RNase P are also part of the RNase MRP complex. RNase MRP consists of a catalytic RNA moiety and about 8 protein subunits; POP1, POP7, RPP25, RPP30, RPP38, RPP40 and possibly also POP4 and POP5.</text>
</comment>
<dbReference type="GO" id="GO:0006364">
    <property type="term" value="P:rRNA processing"/>
    <property type="evidence" value="ECO:0007669"/>
    <property type="project" value="TreeGrafter"/>
</dbReference>
<dbReference type="InterPro" id="IPR016848">
    <property type="entry name" value="RNase_P/MRP_Rpp29-subunit"/>
</dbReference>
<dbReference type="GO" id="GO:0033204">
    <property type="term" value="F:ribonuclease P RNA binding"/>
    <property type="evidence" value="ECO:0007669"/>
    <property type="project" value="InterPro"/>
</dbReference>
<dbReference type="Pfam" id="PF01868">
    <property type="entry name" value="RNase_P-MRP_p29"/>
    <property type="match status" value="1"/>
</dbReference>
<evidence type="ECO:0000256" key="2">
    <source>
        <dbReference type="ARBA" id="ARBA00004123"/>
    </source>
</evidence>
<accession>A0A0N5AUU0</accession>
<dbReference type="GO" id="GO:0000172">
    <property type="term" value="C:ribonuclease MRP complex"/>
    <property type="evidence" value="ECO:0007669"/>
    <property type="project" value="InterPro"/>
</dbReference>
<dbReference type="InterPro" id="IPR036980">
    <property type="entry name" value="RNase_P/MRP_Rpp29_sf"/>
</dbReference>
<dbReference type="SMART" id="SM00538">
    <property type="entry name" value="POP4"/>
    <property type="match status" value="1"/>
</dbReference>
<evidence type="ECO:0000256" key="5">
    <source>
        <dbReference type="ARBA" id="ARBA00046486"/>
    </source>
</evidence>
<comment type="function">
    <text evidence="1">Component of ribonuclease P, a ribonucleoprotein complex that generates mature tRNA molecules by cleaving their 5'-ends.</text>
</comment>
<name>A0A0N5AUU0_9BILA</name>
<evidence type="ECO:0000313" key="6">
    <source>
        <dbReference type="Proteomes" id="UP000046393"/>
    </source>
</evidence>
<dbReference type="InterPro" id="IPR002730">
    <property type="entry name" value="Rpp29/RNP1"/>
</dbReference>
<keyword evidence="6" id="KW-1185">Reference proteome</keyword>
<dbReference type="Proteomes" id="UP000046393">
    <property type="component" value="Unplaced"/>
</dbReference>
<reference evidence="7" key="1">
    <citation type="submission" date="2017-02" db="UniProtKB">
        <authorList>
            <consortium name="WormBaseParasite"/>
        </authorList>
    </citation>
    <scope>IDENTIFICATION</scope>
</reference>
<dbReference type="GO" id="GO:0030677">
    <property type="term" value="C:ribonuclease P complex"/>
    <property type="evidence" value="ECO:0007669"/>
    <property type="project" value="InterPro"/>
</dbReference>
<dbReference type="SUPFAM" id="SSF101744">
    <property type="entry name" value="Rof/RNase P subunit-like"/>
    <property type="match status" value="1"/>
</dbReference>
<comment type="similarity">
    <text evidence="3">Belongs to the eukaryotic/archaeal RNase P protein component 1 family.</text>
</comment>
<dbReference type="STRING" id="451379.A0A0N5AUU0"/>
<dbReference type="AlphaFoldDB" id="A0A0N5AUU0"/>
<evidence type="ECO:0000256" key="1">
    <source>
        <dbReference type="ARBA" id="ARBA00002435"/>
    </source>
</evidence>
<dbReference type="PANTHER" id="PTHR13348">
    <property type="entry name" value="RIBONUCLEASE P SUBUNIT P29"/>
    <property type="match status" value="1"/>
</dbReference>